<organism evidence="5 6">
    <name type="scientific">Falsigemmobacter faecalis</name>
    <dbReference type="NCBI Taxonomy" id="2488730"/>
    <lineage>
        <taxon>Bacteria</taxon>
        <taxon>Pseudomonadati</taxon>
        <taxon>Pseudomonadota</taxon>
        <taxon>Alphaproteobacteria</taxon>
        <taxon>Rhodobacterales</taxon>
        <taxon>Paracoccaceae</taxon>
        <taxon>Falsigemmobacter</taxon>
    </lineage>
</organism>
<dbReference type="InterPro" id="IPR058625">
    <property type="entry name" value="MdtA-like_BSH"/>
</dbReference>
<evidence type="ECO:0000313" key="6">
    <source>
        <dbReference type="Proteomes" id="UP000282125"/>
    </source>
</evidence>
<dbReference type="InterPro" id="IPR006143">
    <property type="entry name" value="RND_pump_MFP"/>
</dbReference>
<gene>
    <name evidence="5" type="ORF">EG244_12300</name>
</gene>
<evidence type="ECO:0000259" key="4">
    <source>
        <dbReference type="Pfam" id="PF25917"/>
    </source>
</evidence>
<evidence type="ECO:0000256" key="3">
    <source>
        <dbReference type="SAM" id="SignalP"/>
    </source>
</evidence>
<keyword evidence="6" id="KW-1185">Reference proteome</keyword>
<dbReference type="OrthoDB" id="7862879at2"/>
<feature type="chain" id="PRO_5017946610" evidence="3">
    <location>
        <begin position="21"/>
        <end position="296"/>
    </location>
</feature>
<evidence type="ECO:0000313" key="5">
    <source>
        <dbReference type="EMBL" id="RRH73844.1"/>
    </source>
</evidence>
<dbReference type="SUPFAM" id="SSF111369">
    <property type="entry name" value="HlyD-like secretion proteins"/>
    <property type="match status" value="1"/>
</dbReference>
<dbReference type="Gene3D" id="2.40.50.100">
    <property type="match status" value="1"/>
</dbReference>
<sequence length="296" mass="30647">MSCAKQAVLLAGGLWLCAGAAVAEKAAGFTGLTAPPPAPVLPLAQPLQAGAAAATQSISCAVRASREVKVAAPVSGVVEAVKVRPGQQVKKGDVLARFDMRLIGAELALAEARAEDHSVRDTAAARVAGMALRHERLQGALKSRAVSQAEEETARLELDLARGELARAEAELRFAALEAARVAVMADKSEVKSPVDGMIGEMLINPGEAPDAQQPIAVIIVTDPLRVEAWVPAAKAPALLARTGHRAEIGGSPRDLIFDYAAAAADMSSGTISFFYTLSAPDLLPGLDCRLLTPAL</sequence>
<feature type="coiled-coil region" evidence="2">
    <location>
        <begin position="146"/>
        <end position="178"/>
    </location>
</feature>
<keyword evidence="2" id="KW-0175">Coiled coil</keyword>
<feature type="signal peptide" evidence="3">
    <location>
        <begin position="1"/>
        <end position="20"/>
    </location>
</feature>
<keyword evidence="3" id="KW-0732">Signal</keyword>
<dbReference type="GO" id="GO:1990281">
    <property type="term" value="C:efflux pump complex"/>
    <property type="evidence" value="ECO:0007669"/>
    <property type="project" value="TreeGrafter"/>
</dbReference>
<dbReference type="AlphaFoldDB" id="A0A3P3DJ52"/>
<evidence type="ECO:0000256" key="2">
    <source>
        <dbReference type="SAM" id="Coils"/>
    </source>
</evidence>
<dbReference type="Gene3D" id="1.10.287.470">
    <property type="entry name" value="Helix hairpin bin"/>
    <property type="match status" value="1"/>
</dbReference>
<dbReference type="GO" id="GO:0015562">
    <property type="term" value="F:efflux transmembrane transporter activity"/>
    <property type="evidence" value="ECO:0007669"/>
    <property type="project" value="TreeGrafter"/>
</dbReference>
<dbReference type="PANTHER" id="PTHR30469">
    <property type="entry name" value="MULTIDRUG RESISTANCE PROTEIN MDTA"/>
    <property type="match status" value="1"/>
</dbReference>
<reference evidence="5 6" key="1">
    <citation type="submission" date="2018-11" db="EMBL/GenBank/DDBJ databases">
        <title>Gemmobacter sp. nov., YIM 102744-1 draft genome.</title>
        <authorList>
            <person name="Li G."/>
            <person name="Jiang Y."/>
        </authorList>
    </citation>
    <scope>NUCLEOTIDE SEQUENCE [LARGE SCALE GENOMIC DNA]</scope>
    <source>
        <strain evidence="5 6">YIM 102744-1</strain>
    </source>
</reference>
<protein>
    <submittedName>
        <fullName evidence="5">Efflux RND transporter periplasmic adaptor subunit</fullName>
    </submittedName>
</protein>
<comment type="caution">
    <text evidence="5">The sequence shown here is derived from an EMBL/GenBank/DDBJ whole genome shotgun (WGS) entry which is preliminary data.</text>
</comment>
<accession>A0A3P3DJ52</accession>
<dbReference type="Gene3D" id="2.40.30.170">
    <property type="match status" value="1"/>
</dbReference>
<dbReference type="PANTHER" id="PTHR30469:SF15">
    <property type="entry name" value="HLYD FAMILY OF SECRETION PROTEINS"/>
    <property type="match status" value="1"/>
</dbReference>
<dbReference type="Pfam" id="PF25917">
    <property type="entry name" value="BSH_RND"/>
    <property type="match status" value="1"/>
</dbReference>
<proteinExistence type="inferred from homology"/>
<comment type="similarity">
    <text evidence="1">Belongs to the membrane fusion protein (MFP) (TC 8.A.1) family.</text>
</comment>
<feature type="domain" description="Multidrug resistance protein MdtA-like barrel-sandwich hybrid" evidence="4">
    <location>
        <begin position="66"/>
        <end position="221"/>
    </location>
</feature>
<dbReference type="Proteomes" id="UP000282125">
    <property type="component" value="Unassembled WGS sequence"/>
</dbReference>
<dbReference type="NCBIfam" id="TIGR01730">
    <property type="entry name" value="RND_mfp"/>
    <property type="match status" value="1"/>
</dbReference>
<dbReference type="EMBL" id="RRAZ01000016">
    <property type="protein sequence ID" value="RRH73844.1"/>
    <property type="molecule type" value="Genomic_DNA"/>
</dbReference>
<name>A0A3P3DJ52_9RHOB</name>
<evidence type="ECO:0000256" key="1">
    <source>
        <dbReference type="ARBA" id="ARBA00009477"/>
    </source>
</evidence>
<dbReference type="RefSeq" id="WP_124965294.1">
    <property type="nucleotide sequence ID" value="NZ_RRAZ01000016.1"/>
</dbReference>